<protein>
    <submittedName>
        <fullName evidence="1">Uncharacterized protein</fullName>
    </submittedName>
</protein>
<gene>
    <name evidence="1" type="ORF">AVEN_173584_1</name>
</gene>
<organism evidence="1 2">
    <name type="scientific">Araneus ventricosus</name>
    <name type="common">Orbweaver spider</name>
    <name type="synonym">Epeira ventricosa</name>
    <dbReference type="NCBI Taxonomy" id="182803"/>
    <lineage>
        <taxon>Eukaryota</taxon>
        <taxon>Metazoa</taxon>
        <taxon>Ecdysozoa</taxon>
        <taxon>Arthropoda</taxon>
        <taxon>Chelicerata</taxon>
        <taxon>Arachnida</taxon>
        <taxon>Araneae</taxon>
        <taxon>Araneomorphae</taxon>
        <taxon>Entelegynae</taxon>
        <taxon>Araneoidea</taxon>
        <taxon>Araneidae</taxon>
        <taxon>Araneus</taxon>
    </lineage>
</organism>
<comment type="caution">
    <text evidence="1">The sequence shown here is derived from an EMBL/GenBank/DDBJ whole genome shotgun (WGS) entry which is preliminary data.</text>
</comment>
<sequence length="139" mass="16279">MAPTLMRLGEEMTEESDNLSKNIRKANDKFKEVARLYEWDANSWIVIEKQVAYWWWWTEECQTGRECHALRECGHPKHTDSDGVRTGSHCRAFLDTLLSGQFPVREVSWETTHGLPDIFPVHRGTNFFEFSFPFQNVLA</sequence>
<accession>A0A4Y2CR19</accession>
<dbReference type="Proteomes" id="UP000499080">
    <property type="component" value="Unassembled WGS sequence"/>
</dbReference>
<dbReference type="AlphaFoldDB" id="A0A4Y2CR19"/>
<proteinExistence type="predicted"/>
<keyword evidence="2" id="KW-1185">Reference proteome</keyword>
<evidence type="ECO:0000313" key="1">
    <source>
        <dbReference type="EMBL" id="GBM06823.1"/>
    </source>
</evidence>
<reference evidence="1 2" key="1">
    <citation type="journal article" date="2019" name="Sci. Rep.">
        <title>Orb-weaving spider Araneus ventricosus genome elucidates the spidroin gene catalogue.</title>
        <authorList>
            <person name="Kono N."/>
            <person name="Nakamura H."/>
            <person name="Ohtoshi R."/>
            <person name="Moran D.A.P."/>
            <person name="Shinohara A."/>
            <person name="Yoshida Y."/>
            <person name="Fujiwara M."/>
            <person name="Mori M."/>
            <person name="Tomita M."/>
            <person name="Arakawa K."/>
        </authorList>
    </citation>
    <scope>NUCLEOTIDE SEQUENCE [LARGE SCALE GENOMIC DNA]</scope>
</reference>
<evidence type="ECO:0000313" key="2">
    <source>
        <dbReference type="Proteomes" id="UP000499080"/>
    </source>
</evidence>
<dbReference type="EMBL" id="BGPR01000234">
    <property type="protein sequence ID" value="GBM06823.1"/>
    <property type="molecule type" value="Genomic_DNA"/>
</dbReference>
<name>A0A4Y2CR19_ARAVE</name>